<gene>
    <name evidence="2" type="ORF">sL5_05580</name>
</gene>
<name>A0A8J3HUY5_9RICK</name>
<comment type="caution">
    <text evidence="2">The sequence shown here is derived from an EMBL/GenBank/DDBJ whole genome shotgun (WGS) entry which is preliminary data.</text>
</comment>
<feature type="transmembrane region" description="Helical" evidence="1">
    <location>
        <begin position="222"/>
        <end position="242"/>
    </location>
</feature>
<keyword evidence="1" id="KW-0472">Membrane</keyword>
<dbReference type="AlphaFoldDB" id="A0A8J3HUY5"/>
<feature type="transmembrane region" description="Helical" evidence="1">
    <location>
        <begin position="315"/>
        <end position="336"/>
    </location>
</feature>
<evidence type="ECO:0000256" key="1">
    <source>
        <dbReference type="SAM" id="Phobius"/>
    </source>
</evidence>
<sequence>MMRIGKRSAATIKDALNFWKTGGFIDEDQADRLNSSIKVINFDWKKLSMLAILFAIFSFIIAVTSIIPELMDYFKDERIQLLLLSILATCCYIVGSYRKTNWPQKIYSNEGIFFLGVLLTAAAVCVFFIVLEIRFNITSDNPSCLMLIASIIYVTLGIFLSSKLIWCFALLSIGGYLGIETGYLSGWGAYYLGMNYPLRFVLFGLCLIGLSKNVKIIPRILSFSRITLVIGLLYLFISLWIMSIFGNYGDLYSWHQIKQIELFHWSLTFALASSAAIYYGIKEDDSVVCNFGIIFLAINLYTRYFEYFWNSTHKFIFFCILGVSFWMLGIKAEQIFNLNVEYKKRREIKNI</sequence>
<evidence type="ECO:0000313" key="2">
    <source>
        <dbReference type="EMBL" id="GHM59565.1"/>
    </source>
</evidence>
<keyword evidence="1" id="KW-0812">Transmembrane</keyword>
<feature type="transmembrane region" description="Helical" evidence="1">
    <location>
        <begin position="262"/>
        <end position="281"/>
    </location>
</feature>
<evidence type="ECO:0000313" key="3">
    <source>
        <dbReference type="Proteomes" id="UP000637906"/>
    </source>
</evidence>
<reference evidence="2 3" key="1">
    <citation type="journal article" date="2021" name="Microb. Ecol.">
        <title>Candidatus Mesenet longicola: Novel Endosymbionts of Brontispa longissima that Induce Cytoplasmic Incompatibility.</title>
        <authorList>
            <person name="Takano S."/>
            <person name="Gotoh Y."/>
            <person name="Hayashi T."/>
        </authorList>
    </citation>
    <scope>NUCLEOTIDE SEQUENCE [LARGE SCALE GENOMIC DNA]</scope>
    <source>
        <strain evidence="2">L5</strain>
    </source>
</reference>
<dbReference type="Proteomes" id="UP000637906">
    <property type="component" value="Unassembled WGS sequence"/>
</dbReference>
<protein>
    <submittedName>
        <fullName evidence="2">DUF2157 domain-containing protein</fullName>
    </submittedName>
</protein>
<feature type="transmembrane region" description="Helical" evidence="1">
    <location>
        <begin position="47"/>
        <end position="67"/>
    </location>
</feature>
<feature type="transmembrane region" description="Helical" evidence="1">
    <location>
        <begin position="112"/>
        <end position="133"/>
    </location>
</feature>
<proteinExistence type="predicted"/>
<keyword evidence="3" id="KW-1185">Reference proteome</keyword>
<organism evidence="2 3">
    <name type="scientific">Candidatus Mesenet longicola</name>
    <dbReference type="NCBI Taxonomy" id="1892558"/>
    <lineage>
        <taxon>Bacteria</taxon>
        <taxon>Pseudomonadati</taxon>
        <taxon>Pseudomonadota</taxon>
        <taxon>Alphaproteobacteria</taxon>
        <taxon>Rickettsiales</taxon>
        <taxon>Anaplasmataceae</taxon>
        <taxon>Candidatus Mesenet</taxon>
    </lineage>
</organism>
<keyword evidence="1" id="KW-1133">Transmembrane helix</keyword>
<feature type="transmembrane region" description="Helical" evidence="1">
    <location>
        <begin position="145"/>
        <end position="177"/>
    </location>
</feature>
<feature type="transmembrane region" description="Helical" evidence="1">
    <location>
        <begin position="79"/>
        <end position="97"/>
    </location>
</feature>
<feature type="transmembrane region" description="Helical" evidence="1">
    <location>
        <begin position="288"/>
        <end position="309"/>
    </location>
</feature>
<dbReference type="EMBL" id="BNGU01000019">
    <property type="protein sequence ID" value="GHM59565.1"/>
    <property type="molecule type" value="Genomic_DNA"/>
</dbReference>
<accession>A0A8J3HUY5</accession>
<feature type="transmembrane region" description="Helical" evidence="1">
    <location>
        <begin position="189"/>
        <end position="210"/>
    </location>
</feature>